<dbReference type="EMBL" id="SEUB01000001">
    <property type="protein sequence ID" value="RYM44307.1"/>
    <property type="molecule type" value="Genomic_DNA"/>
</dbReference>
<dbReference type="PANTHER" id="PTHR46401:SF2">
    <property type="entry name" value="GLYCOSYLTRANSFERASE WBBK-RELATED"/>
    <property type="match status" value="1"/>
</dbReference>
<accession>A0A4Q4L8W1</accession>
<comment type="caution">
    <text evidence="3">The sequence shown here is derived from an EMBL/GenBank/DDBJ whole genome shotgun (WGS) entry which is preliminary data.</text>
</comment>
<organism evidence="3 4">
    <name type="scientific">Pseudomonas koreensis</name>
    <dbReference type="NCBI Taxonomy" id="198620"/>
    <lineage>
        <taxon>Bacteria</taxon>
        <taxon>Pseudomonadati</taxon>
        <taxon>Pseudomonadota</taxon>
        <taxon>Gammaproteobacteria</taxon>
        <taxon>Pseudomonadales</taxon>
        <taxon>Pseudomonadaceae</taxon>
        <taxon>Pseudomonas</taxon>
    </lineage>
</organism>
<keyword evidence="1 3" id="KW-0808">Transferase</keyword>
<dbReference type="PANTHER" id="PTHR46401">
    <property type="entry name" value="GLYCOSYLTRANSFERASE WBBK-RELATED"/>
    <property type="match status" value="1"/>
</dbReference>
<dbReference type="Pfam" id="PF00534">
    <property type="entry name" value="Glycos_transf_1"/>
    <property type="match status" value="1"/>
</dbReference>
<name>A0A4Q4L8W1_9PSED</name>
<dbReference type="GO" id="GO:0016757">
    <property type="term" value="F:glycosyltransferase activity"/>
    <property type="evidence" value="ECO:0007669"/>
    <property type="project" value="InterPro"/>
</dbReference>
<dbReference type="SUPFAM" id="SSF53756">
    <property type="entry name" value="UDP-Glycosyltransferase/glycogen phosphorylase"/>
    <property type="match status" value="1"/>
</dbReference>
<dbReference type="InterPro" id="IPR001296">
    <property type="entry name" value="Glyco_trans_1"/>
</dbReference>
<evidence type="ECO:0000313" key="4">
    <source>
        <dbReference type="Proteomes" id="UP000291107"/>
    </source>
</evidence>
<reference evidence="3 4" key="1">
    <citation type="submission" date="2019-02" db="EMBL/GenBank/DDBJ databases">
        <title>Genome of Pseudomonas korensis isolated from heavy metal contaminated environment.</title>
        <authorList>
            <person name="Ayangbenro A.S."/>
            <person name="Babalola O."/>
        </authorList>
    </citation>
    <scope>NUCLEOTIDE SEQUENCE [LARGE SCALE GENOMIC DNA]</scope>
    <source>
        <strain evidence="3 4">AB36</strain>
    </source>
</reference>
<dbReference type="Proteomes" id="UP000291107">
    <property type="component" value="Unassembled WGS sequence"/>
</dbReference>
<dbReference type="GO" id="GO:0009103">
    <property type="term" value="P:lipopolysaccharide biosynthetic process"/>
    <property type="evidence" value="ECO:0007669"/>
    <property type="project" value="TreeGrafter"/>
</dbReference>
<dbReference type="AlphaFoldDB" id="A0A4Q4L8W1"/>
<sequence>MKLVIFTPGVKSSAIGRMTRLVVRALLSQQHHIVLVRTESPHVLDKEAHDFGCTVIAWTDEERVGTEVADADCLVYQIGDNYEFHEGGVAWLHKAPGIVCLHDFFLGHLFWGWAQQRRDEAHHILTQWYGRRIASDYFNVSDSTTFINSTRETAPLTEWISSMATGVITHSNWGCKRVMAACAGPVFVTPLAYDAPGTVAGQPVQNDNRKLRLLTIGHVNPNKRVESCIKAIASNASLRKNVSYRLVGAILPDVERKLSEMAAKAGVELIISNEVDDAALSEAIREADVISCLRWPSLEAASASAIEAMLYGKATIVTDTGFYSELPDQYVLKVSPEREIEDLKKILLSLRSSPSAAIDIGKQAQTWAQETFTAENYAHKLVQAVPVALRAKVIISAVDHFATIIEKWSASPELLGTPEILKSLNLFNTNTIA</sequence>
<evidence type="ECO:0000256" key="1">
    <source>
        <dbReference type="ARBA" id="ARBA00022679"/>
    </source>
</evidence>
<proteinExistence type="predicted"/>
<feature type="domain" description="Glycosyl transferase family 1" evidence="2">
    <location>
        <begin position="206"/>
        <end position="366"/>
    </location>
</feature>
<dbReference type="RefSeq" id="WP_129997336.1">
    <property type="nucleotide sequence ID" value="NZ_SEUB01000001.1"/>
</dbReference>
<gene>
    <name evidence="3" type="ORF">EVS84_00765</name>
</gene>
<dbReference type="Gene3D" id="3.40.50.2000">
    <property type="entry name" value="Glycogen Phosphorylase B"/>
    <property type="match status" value="1"/>
</dbReference>
<evidence type="ECO:0000313" key="3">
    <source>
        <dbReference type="EMBL" id="RYM44307.1"/>
    </source>
</evidence>
<evidence type="ECO:0000259" key="2">
    <source>
        <dbReference type="Pfam" id="PF00534"/>
    </source>
</evidence>
<protein>
    <submittedName>
        <fullName evidence="3">Glycosyltransferase family 1 protein</fullName>
    </submittedName>
</protein>